<organism evidence="1">
    <name type="scientific">marine metagenome</name>
    <dbReference type="NCBI Taxonomy" id="408172"/>
    <lineage>
        <taxon>unclassified sequences</taxon>
        <taxon>metagenomes</taxon>
        <taxon>ecological metagenomes</taxon>
    </lineage>
</organism>
<gene>
    <name evidence="1" type="ORF">METZ01_LOCUS281672</name>
</gene>
<reference evidence="1" key="1">
    <citation type="submission" date="2018-05" db="EMBL/GenBank/DDBJ databases">
        <authorList>
            <person name="Lanie J.A."/>
            <person name="Ng W.-L."/>
            <person name="Kazmierczak K.M."/>
            <person name="Andrzejewski T.M."/>
            <person name="Davidsen T.M."/>
            <person name="Wayne K.J."/>
            <person name="Tettelin H."/>
            <person name="Glass J.I."/>
            <person name="Rusch D."/>
            <person name="Podicherti R."/>
            <person name="Tsui H.-C.T."/>
            <person name="Winkler M.E."/>
        </authorList>
    </citation>
    <scope>NUCLEOTIDE SEQUENCE</scope>
</reference>
<name>A0A382KW12_9ZZZZ</name>
<protein>
    <submittedName>
        <fullName evidence="1">Uncharacterized protein</fullName>
    </submittedName>
</protein>
<accession>A0A382KW12</accession>
<sequence>MVNDPELSHGLLKTTLEYNEGISRHKLPSKSSSFQSSVVLNRIWEGVKAMGLNY</sequence>
<evidence type="ECO:0000313" key="1">
    <source>
        <dbReference type="EMBL" id="SVC28818.1"/>
    </source>
</evidence>
<proteinExistence type="predicted"/>
<dbReference type="AlphaFoldDB" id="A0A382KW12"/>
<dbReference type="EMBL" id="UINC01083272">
    <property type="protein sequence ID" value="SVC28818.1"/>
    <property type="molecule type" value="Genomic_DNA"/>
</dbReference>